<evidence type="ECO:0000313" key="2">
    <source>
        <dbReference type="EMBL" id="AEA46704.1"/>
    </source>
</evidence>
<evidence type="ECO:0000313" key="3">
    <source>
        <dbReference type="Proteomes" id="UP000008136"/>
    </source>
</evidence>
<gene>
    <name evidence="2" type="ordered locus">Arcve_0684</name>
</gene>
<protein>
    <submittedName>
        <fullName evidence="2">NurA domain-containing protein</fullName>
    </submittedName>
</protein>
<reference evidence="2 3" key="1">
    <citation type="submission" date="2011-03" db="EMBL/GenBank/DDBJ databases">
        <title>The complete genome of Archaeoglobus veneficus SNP6.</title>
        <authorList>
            <consortium name="US DOE Joint Genome Institute (JGI-PGF)"/>
            <person name="Lucas S."/>
            <person name="Copeland A."/>
            <person name="Lapidus A."/>
            <person name="Bruce D."/>
            <person name="Goodwin L."/>
            <person name="Pitluck S."/>
            <person name="Kyrpides N."/>
            <person name="Mavromatis K."/>
            <person name="Pagani I."/>
            <person name="Ivanova N."/>
            <person name="Mikhailova N."/>
            <person name="Lu M."/>
            <person name="Detter J.C."/>
            <person name="Tapia R."/>
            <person name="Han C."/>
            <person name="Land M."/>
            <person name="Hauser L."/>
            <person name="Markowitz V."/>
            <person name="Cheng J.-F."/>
            <person name="Hugenholtz P."/>
            <person name="Woyke T."/>
            <person name="Wu D."/>
            <person name="Spring S."/>
            <person name="Brambilla E."/>
            <person name="Klenk H.-P."/>
            <person name="Eisen J.A."/>
        </authorList>
    </citation>
    <scope>NUCLEOTIDE SEQUENCE [LARGE SCALE GENOMIC DNA]</scope>
    <source>
        <strain>SNP6</strain>
    </source>
</reference>
<dbReference type="HOGENOM" id="CLU_955112_0_0_2"/>
<dbReference type="RefSeq" id="WP_013683376.1">
    <property type="nucleotide sequence ID" value="NC_015320.1"/>
</dbReference>
<dbReference type="eggNOG" id="arCOG00367">
    <property type="taxonomic scope" value="Archaea"/>
</dbReference>
<evidence type="ECO:0000259" key="1">
    <source>
        <dbReference type="SMART" id="SM00933"/>
    </source>
</evidence>
<dbReference type="OrthoDB" id="191284at2157"/>
<dbReference type="GeneID" id="10393782"/>
<dbReference type="STRING" id="693661.Arcve_0684"/>
<dbReference type="InterPro" id="IPR018977">
    <property type="entry name" value="NurA_domain"/>
</dbReference>
<keyword evidence="3" id="KW-1185">Reference proteome</keyword>
<accession>F2KR67</accession>
<dbReference type="KEGG" id="ave:Arcve_0684"/>
<dbReference type="SMART" id="SM00933">
    <property type="entry name" value="NurA"/>
    <property type="match status" value="1"/>
</dbReference>
<dbReference type="Proteomes" id="UP000008136">
    <property type="component" value="Chromosome"/>
</dbReference>
<dbReference type="EMBL" id="CP002588">
    <property type="protein sequence ID" value="AEA46704.1"/>
    <property type="molecule type" value="Genomic_DNA"/>
</dbReference>
<dbReference type="AlphaFoldDB" id="F2KR67"/>
<name>F2KR67_ARCVS</name>
<feature type="domain" description="NurA" evidence="1">
    <location>
        <begin position="61"/>
        <end position="282"/>
    </location>
</feature>
<dbReference type="Pfam" id="PF09376">
    <property type="entry name" value="NurA"/>
    <property type="match status" value="1"/>
</dbReference>
<sequence>MQSNRLKGRLMAQIGKFRQFVDSYCSELDEVRKRAMPKLSDIEFFELETGGKWYLDVLRGRRVVGVDGSQIMPLKEVGIPVGAVQVAKVFVVHGKGDHDVDYYSEFVPMEGNVDLKRFQMEAEVLMEEMDGRSWLFFDGSFIPTFSAELSEDLKKKYLNAMLTLVRKSEETRTPLIGYVDRSYAKDLARTLGFDVYDTFLLSEMKPMTYTAPLLSPRRDVGDICYAYMRITPSLPVRIEYPAWMKDEGLHHEVIRVVAAECMLGSTRGYPYILERAHARAVISNEERMYFMKVIGSRGVSFKWMSKVRKVG</sequence>
<proteinExistence type="predicted"/>
<organism evidence="2 3">
    <name type="scientific">Archaeoglobus veneficus (strain DSM 11195 / SNP6)</name>
    <dbReference type="NCBI Taxonomy" id="693661"/>
    <lineage>
        <taxon>Archaea</taxon>
        <taxon>Methanobacteriati</taxon>
        <taxon>Methanobacteriota</taxon>
        <taxon>Archaeoglobi</taxon>
        <taxon>Archaeoglobales</taxon>
        <taxon>Archaeoglobaceae</taxon>
        <taxon>Archaeoglobus</taxon>
    </lineage>
</organism>